<dbReference type="GO" id="GO:0120293">
    <property type="term" value="C:dynein axonemal particle"/>
    <property type="evidence" value="ECO:0007669"/>
    <property type="project" value="UniProtKB-SubCell"/>
</dbReference>
<evidence type="ECO:0008006" key="8">
    <source>
        <dbReference type="Google" id="ProtNLM"/>
    </source>
</evidence>
<dbReference type="AlphaFoldDB" id="A0A1B6CBW1"/>
<evidence type="ECO:0000259" key="5">
    <source>
        <dbReference type="Pfam" id="PF14737"/>
    </source>
</evidence>
<dbReference type="PANTHER" id="PTHR22118">
    <property type="entry name" value="DYNEIN ASSEMBLY FACTOR 3, AXONEMAL"/>
    <property type="match status" value="1"/>
</dbReference>
<reference evidence="7" key="1">
    <citation type="submission" date="2015-12" db="EMBL/GenBank/DDBJ databases">
        <title>De novo transcriptome assembly of four potential Pierce s Disease insect vectors from Arizona vineyards.</title>
        <authorList>
            <person name="Tassone E.E."/>
        </authorList>
    </citation>
    <scope>NUCLEOTIDE SEQUENCE</scope>
</reference>
<evidence type="ECO:0000256" key="4">
    <source>
        <dbReference type="ARBA" id="ARBA00024190"/>
    </source>
</evidence>
<dbReference type="EMBL" id="GEDC01026449">
    <property type="protein sequence ID" value="JAS10849.1"/>
    <property type="molecule type" value="Transcribed_RNA"/>
</dbReference>
<evidence type="ECO:0000313" key="7">
    <source>
        <dbReference type="EMBL" id="JAS10849.1"/>
    </source>
</evidence>
<keyword evidence="3" id="KW-0970">Cilium biogenesis/degradation</keyword>
<accession>A0A1B6CBW1</accession>
<dbReference type="GO" id="GO:0044458">
    <property type="term" value="P:motile cilium assembly"/>
    <property type="evidence" value="ECO:0007669"/>
    <property type="project" value="TreeGrafter"/>
</dbReference>
<evidence type="ECO:0000256" key="1">
    <source>
        <dbReference type="ARBA" id="ARBA00010449"/>
    </source>
</evidence>
<proteinExistence type="inferred from homology"/>
<feature type="domain" description="Dynein assembly factor 3 C-terminal" evidence="6">
    <location>
        <begin position="135"/>
        <end position="435"/>
    </location>
</feature>
<protein>
    <recommendedName>
        <fullName evidence="8">Dynein assembly factor 3, axonemal homolog</fullName>
    </recommendedName>
</protein>
<keyword evidence="2" id="KW-0963">Cytoplasm</keyword>
<dbReference type="Pfam" id="PF14740">
    <property type="entry name" value="DUF4471"/>
    <property type="match status" value="1"/>
</dbReference>
<comment type="similarity">
    <text evidence="1">Belongs to the DNAAF3 family.</text>
</comment>
<organism evidence="7">
    <name type="scientific">Clastoptera arizonana</name>
    <name type="common">Arizona spittle bug</name>
    <dbReference type="NCBI Taxonomy" id="38151"/>
    <lineage>
        <taxon>Eukaryota</taxon>
        <taxon>Metazoa</taxon>
        <taxon>Ecdysozoa</taxon>
        <taxon>Arthropoda</taxon>
        <taxon>Hexapoda</taxon>
        <taxon>Insecta</taxon>
        <taxon>Pterygota</taxon>
        <taxon>Neoptera</taxon>
        <taxon>Paraneoptera</taxon>
        <taxon>Hemiptera</taxon>
        <taxon>Auchenorrhyncha</taxon>
        <taxon>Cercopoidea</taxon>
        <taxon>Clastopteridae</taxon>
        <taxon>Clastoptera</taxon>
    </lineage>
</organism>
<sequence>MLWGFSPALDILNEIKDVPSVYNKDELNILIIGSADGRHILKTISKYYTHPRKRIHFYVSEVLLDFIARQMLLVLIALEPSEELGLFEKTRLWMELYGNSLLRPTTRNYLTKKAAQLIHMVTDLEYLDFRLSVVNLRYMKYKERDGLETIFQFWLGKQSFNSVQLWDNRLRQSLGVRYDTRDGVFDWDYHMKLKDIPGGKSVNIREYKYWRNSGVAFTWLETTPSEDNLTFGSGIAKLGDRIVHHGYLGDIVSSPYINFGVLCEDEEMMKERNGIRTQRATDISERNLMRLFHEIEKKEKYTHKGKGDLELGAVITELAEIDLEKLEEIQEEKPKPDVKRKDDYSAMTITQTKVFFLPIDALKDCKPKFKDFFDVVVFSQNLAQRLTPDVMCLAKDGAVLLAETRKYLTTLKAKEKDQFSEYLKSLAKESHCEPLHQVNGNTDDYAKFRVKRK</sequence>
<dbReference type="GO" id="GO:0070286">
    <property type="term" value="P:axonemal dynein complex assembly"/>
    <property type="evidence" value="ECO:0007669"/>
    <property type="project" value="InterPro"/>
</dbReference>
<evidence type="ECO:0000256" key="3">
    <source>
        <dbReference type="ARBA" id="ARBA00022794"/>
    </source>
</evidence>
<gene>
    <name evidence="7" type="ORF">g.7500</name>
</gene>
<comment type="subcellular location">
    <subcellularLocation>
        <location evidence="4">Dynein axonemal particle</location>
    </subcellularLocation>
</comment>
<feature type="domain" description="DUF4470" evidence="5">
    <location>
        <begin position="2"/>
        <end position="102"/>
    </location>
</feature>
<name>A0A1B6CBW1_9HEMI</name>
<dbReference type="InterPro" id="IPR028235">
    <property type="entry name" value="DNAAF3_C"/>
</dbReference>
<evidence type="ECO:0000256" key="2">
    <source>
        <dbReference type="ARBA" id="ARBA00022490"/>
    </source>
</evidence>
<evidence type="ECO:0000259" key="6">
    <source>
        <dbReference type="Pfam" id="PF14740"/>
    </source>
</evidence>
<dbReference type="Pfam" id="PF14737">
    <property type="entry name" value="DUF4470"/>
    <property type="match status" value="1"/>
</dbReference>
<dbReference type="InterPro" id="IPR039304">
    <property type="entry name" value="DNAAF3"/>
</dbReference>
<dbReference type="PANTHER" id="PTHR22118:SF14">
    <property type="entry name" value="DYNEIN AXONEMAL ASSEMBLY FACTOR 3"/>
    <property type="match status" value="1"/>
</dbReference>
<dbReference type="InterPro" id="IPR027974">
    <property type="entry name" value="DUF4470"/>
</dbReference>